<feature type="compositionally biased region" description="Gly residues" evidence="5">
    <location>
        <begin position="29"/>
        <end position="39"/>
    </location>
</feature>
<comment type="similarity">
    <text evidence="1">Belongs to the ABC transporter superfamily.</text>
</comment>
<dbReference type="InterPro" id="IPR017871">
    <property type="entry name" value="ABC_transporter-like_CS"/>
</dbReference>
<protein>
    <submittedName>
        <fullName evidence="7">ABC-2 type transport system ATP-binding protein</fullName>
    </submittedName>
</protein>
<reference evidence="7 8" key="1">
    <citation type="submission" date="2019-06" db="EMBL/GenBank/DDBJ databases">
        <title>Sequencing the genomes of 1000 actinobacteria strains.</title>
        <authorList>
            <person name="Klenk H.-P."/>
        </authorList>
    </citation>
    <scope>NUCLEOTIDE SEQUENCE [LARGE SCALE GENOMIC DNA]</scope>
    <source>
        <strain evidence="7 8">DSM 45885</strain>
    </source>
</reference>
<dbReference type="PROSITE" id="PS50893">
    <property type="entry name" value="ABC_TRANSPORTER_2"/>
    <property type="match status" value="1"/>
</dbReference>
<dbReference type="SMART" id="SM00382">
    <property type="entry name" value="AAA"/>
    <property type="match status" value="1"/>
</dbReference>
<feature type="region of interest" description="Disordered" evidence="5">
    <location>
        <begin position="1"/>
        <end position="39"/>
    </location>
</feature>
<dbReference type="Proteomes" id="UP000317685">
    <property type="component" value="Unassembled WGS sequence"/>
</dbReference>
<dbReference type="GO" id="GO:0016887">
    <property type="term" value="F:ATP hydrolysis activity"/>
    <property type="evidence" value="ECO:0007669"/>
    <property type="project" value="InterPro"/>
</dbReference>
<dbReference type="PANTHER" id="PTHR43335:SF4">
    <property type="entry name" value="ABC TRANSPORTER, ATP-BINDING PROTEIN"/>
    <property type="match status" value="1"/>
</dbReference>
<evidence type="ECO:0000256" key="5">
    <source>
        <dbReference type="SAM" id="MobiDB-lite"/>
    </source>
</evidence>
<dbReference type="GO" id="GO:0005524">
    <property type="term" value="F:ATP binding"/>
    <property type="evidence" value="ECO:0007669"/>
    <property type="project" value="UniProtKB-KW"/>
</dbReference>
<feature type="domain" description="ABC transporter" evidence="6">
    <location>
        <begin position="44"/>
        <end position="270"/>
    </location>
</feature>
<dbReference type="Pfam" id="PF00005">
    <property type="entry name" value="ABC_tran"/>
    <property type="match status" value="1"/>
</dbReference>
<keyword evidence="2" id="KW-0813">Transport</keyword>
<dbReference type="SUPFAM" id="SSF52540">
    <property type="entry name" value="P-loop containing nucleoside triphosphate hydrolases"/>
    <property type="match status" value="1"/>
</dbReference>
<keyword evidence="4 7" id="KW-0067">ATP-binding</keyword>
<sequence length="340" mass="35124">MLGSIGGRQPATKVETRRSTKVDAAPTGGRSGWPGGPGTLGDMIVVENLTKRYGPHPAVDDVSFQCEPGTVTGFLGPNGAGKSTTMRMICGLTAPTAGRATVSGHPYRELPNPGREVGVLLDASAQHAGRTGREALTLSAYTMGLDRREVAAKLDLVGLNAVAAKRRVRAYSLGMRQRLGLAQAMLGDPRVLILDEPANGLDPEGIFWMRGLLRDFADRGGTVLLSSHLLREVEAVADRLVVIGGGRIVAQGDKNELLAGGGTVVRARDGAALRRALDAASLTAADGPDGLLVQADAEAVGQAAADAGVALAELRPAGSGGLEQLFLTLTAGESTKEAVR</sequence>
<evidence type="ECO:0000256" key="1">
    <source>
        <dbReference type="ARBA" id="ARBA00005417"/>
    </source>
</evidence>
<gene>
    <name evidence="7" type="ORF">FHU34_115793</name>
</gene>
<organism evidence="7 8">
    <name type="scientific">Micromonospora taraxaci</name>
    <dbReference type="NCBI Taxonomy" id="1316803"/>
    <lineage>
        <taxon>Bacteria</taxon>
        <taxon>Bacillati</taxon>
        <taxon>Actinomycetota</taxon>
        <taxon>Actinomycetes</taxon>
        <taxon>Micromonosporales</taxon>
        <taxon>Micromonosporaceae</taxon>
        <taxon>Micromonospora</taxon>
    </lineage>
</organism>
<evidence type="ECO:0000256" key="4">
    <source>
        <dbReference type="ARBA" id="ARBA00022840"/>
    </source>
</evidence>
<dbReference type="InterPro" id="IPR027417">
    <property type="entry name" value="P-loop_NTPase"/>
</dbReference>
<dbReference type="Gene3D" id="3.40.50.300">
    <property type="entry name" value="P-loop containing nucleotide triphosphate hydrolases"/>
    <property type="match status" value="1"/>
</dbReference>
<evidence type="ECO:0000313" key="7">
    <source>
        <dbReference type="EMBL" id="TWG20391.1"/>
    </source>
</evidence>
<dbReference type="EMBL" id="VIWZ01000001">
    <property type="protein sequence ID" value="TWG20391.1"/>
    <property type="molecule type" value="Genomic_DNA"/>
</dbReference>
<accession>A0A561W961</accession>
<dbReference type="PROSITE" id="PS00211">
    <property type="entry name" value="ABC_TRANSPORTER_1"/>
    <property type="match status" value="1"/>
</dbReference>
<evidence type="ECO:0000256" key="2">
    <source>
        <dbReference type="ARBA" id="ARBA00022448"/>
    </source>
</evidence>
<keyword evidence="3" id="KW-0547">Nucleotide-binding</keyword>
<evidence type="ECO:0000313" key="8">
    <source>
        <dbReference type="Proteomes" id="UP000317685"/>
    </source>
</evidence>
<dbReference type="InterPro" id="IPR003593">
    <property type="entry name" value="AAA+_ATPase"/>
</dbReference>
<proteinExistence type="inferred from homology"/>
<evidence type="ECO:0000259" key="6">
    <source>
        <dbReference type="PROSITE" id="PS50893"/>
    </source>
</evidence>
<evidence type="ECO:0000256" key="3">
    <source>
        <dbReference type="ARBA" id="ARBA00022741"/>
    </source>
</evidence>
<dbReference type="InterPro" id="IPR003439">
    <property type="entry name" value="ABC_transporter-like_ATP-bd"/>
</dbReference>
<name>A0A561W961_9ACTN</name>
<dbReference type="AlphaFoldDB" id="A0A561W961"/>
<comment type="caution">
    <text evidence="7">The sequence shown here is derived from an EMBL/GenBank/DDBJ whole genome shotgun (WGS) entry which is preliminary data.</text>
</comment>
<dbReference type="PANTHER" id="PTHR43335">
    <property type="entry name" value="ABC TRANSPORTER, ATP-BINDING PROTEIN"/>
    <property type="match status" value="1"/>
</dbReference>
<keyword evidence="8" id="KW-1185">Reference proteome</keyword>